<organism evidence="2 3">
    <name type="scientific">Penaeus vannamei</name>
    <name type="common">Whiteleg shrimp</name>
    <name type="synonym">Litopenaeus vannamei</name>
    <dbReference type="NCBI Taxonomy" id="6689"/>
    <lineage>
        <taxon>Eukaryota</taxon>
        <taxon>Metazoa</taxon>
        <taxon>Ecdysozoa</taxon>
        <taxon>Arthropoda</taxon>
        <taxon>Crustacea</taxon>
        <taxon>Multicrustacea</taxon>
        <taxon>Malacostraca</taxon>
        <taxon>Eumalacostraca</taxon>
        <taxon>Eucarida</taxon>
        <taxon>Decapoda</taxon>
        <taxon>Dendrobranchiata</taxon>
        <taxon>Penaeoidea</taxon>
        <taxon>Penaeidae</taxon>
        <taxon>Penaeus</taxon>
    </lineage>
</organism>
<reference evidence="2 3" key="1">
    <citation type="submission" date="2018-04" db="EMBL/GenBank/DDBJ databases">
        <authorList>
            <person name="Zhang X."/>
            <person name="Yuan J."/>
            <person name="Li F."/>
            <person name="Xiang J."/>
        </authorList>
    </citation>
    <scope>NUCLEOTIDE SEQUENCE [LARGE SCALE GENOMIC DNA]</scope>
    <source>
        <tissue evidence="2">Muscle</tissue>
    </source>
</reference>
<feature type="compositionally biased region" description="Basic and acidic residues" evidence="1">
    <location>
        <begin position="852"/>
        <end position="904"/>
    </location>
</feature>
<accession>A0A3R7QNM1</accession>
<feature type="region of interest" description="Disordered" evidence="1">
    <location>
        <begin position="583"/>
        <end position="602"/>
    </location>
</feature>
<feature type="region of interest" description="Disordered" evidence="1">
    <location>
        <begin position="617"/>
        <end position="666"/>
    </location>
</feature>
<feature type="compositionally biased region" description="Basic and acidic residues" evidence="1">
    <location>
        <begin position="425"/>
        <end position="440"/>
    </location>
</feature>
<evidence type="ECO:0000313" key="3">
    <source>
        <dbReference type="Proteomes" id="UP000283509"/>
    </source>
</evidence>
<feature type="compositionally biased region" description="Basic and acidic residues" evidence="1">
    <location>
        <begin position="996"/>
        <end position="1045"/>
    </location>
</feature>
<feature type="compositionally biased region" description="Polar residues" evidence="1">
    <location>
        <begin position="374"/>
        <end position="395"/>
    </location>
</feature>
<evidence type="ECO:0000313" key="2">
    <source>
        <dbReference type="EMBL" id="ROT84892.1"/>
    </source>
</evidence>
<evidence type="ECO:0000256" key="1">
    <source>
        <dbReference type="SAM" id="MobiDB-lite"/>
    </source>
</evidence>
<gene>
    <name evidence="2" type="ORF">C7M84_021906</name>
</gene>
<proteinExistence type="predicted"/>
<feature type="region of interest" description="Disordered" evidence="1">
    <location>
        <begin position="533"/>
        <end position="573"/>
    </location>
</feature>
<feature type="compositionally biased region" description="Low complexity" evidence="1">
    <location>
        <begin position="555"/>
        <end position="567"/>
    </location>
</feature>
<dbReference type="AlphaFoldDB" id="A0A3R7QNM1"/>
<feature type="compositionally biased region" description="Basic and acidic residues" evidence="1">
    <location>
        <begin position="940"/>
        <end position="988"/>
    </location>
</feature>
<feature type="region of interest" description="Disordered" evidence="1">
    <location>
        <begin position="363"/>
        <end position="440"/>
    </location>
</feature>
<feature type="region of interest" description="Disordered" evidence="1">
    <location>
        <begin position="1"/>
        <end position="40"/>
    </location>
</feature>
<keyword evidence="3" id="KW-1185">Reference proteome</keyword>
<feature type="compositionally biased region" description="Basic and acidic residues" evidence="1">
    <location>
        <begin position="750"/>
        <end position="782"/>
    </location>
</feature>
<name>A0A3R7QNM1_PENVA</name>
<dbReference type="Proteomes" id="UP000283509">
    <property type="component" value="Unassembled WGS sequence"/>
</dbReference>
<feature type="compositionally biased region" description="Low complexity" evidence="1">
    <location>
        <begin position="730"/>
        <end position="743"/>
    </location>
</feature>
<feature type="region of interest" description="Disordered" evidence="1">
    <location>
        <begin position="293"/>
        <end position="330"/>
    </location>
</feature>
<feature type="compositionally biased region" description="Basic and acidic residues" evidence="1">
    <location>
        <begin position="1053"/>
        <end position="1070"/>
    </location>
</feature>
<dbReference type="EMBL" id="QCYY01000477">
    <property type="protein sequence ID" value="ROT84892.1"/>
    <property type="molecule type" value="Genomic_DNA"/>
</dbReference>
<dbReference type="OrthoDB" id="6512771at2759"/>
<reference evidence="2 3" key="2">
    <citation type="submission" date="2019-01" db="EMBL/GenBank/DDBJ databases">
        <title>The decoding of complex shrimp genome reveals the adaptation for benthos swimmer, frequently molting mechanism and breeding impact on genome.</title>
        <authorList>
            <person name="Sun Y."/>
            <person name="Gao Y."/>
            <person name="Yu Y."/>
        </authorList>
    </citation>
    <scope>NUCLEOTIDE SEQUENCE [LARGE SCALE GENOMIC DNA]</scope>
    <source>
        <tissue evidence="2">Muscle</tissue>
    </source>
</reference>
<comment type="caution">
    <text evidence="2">The sequence shown here is derived from an EMBL/GenBank/DDBJ whole genome shotgun (WGS) entry which is preliminary data.</text>
</comment>
<feature type="compositionally biased region" description="Basic and acidic residues" evidence="1">
    <location>
        <begin position="19"/>
        <end position="40"/>
    </location>
</feature>
<sequence>MPMVRPAGPPEPRNHARVVRTESLKSERSDKRVSFNKDVGVKHIPRGQKQQQIKNNLVRAPQEDEWAHCAAVHREPVNLSSRELEQQAEDLVKLLDHVNCDTAGAALAHNTRSLDRPKHKNNKNFAHHHYNNVIVNNVRNNAGPKNTNVLNGEPRGRPRTLPPARTANPINRRVKGDVNRAAHPSPSPLPNGGPLAHRHRSADHLPDSDLDSPPLARRPHPLAGHKSVPDLNAVYYDNNEAQSYKYQHLAGRDPDPRIGYKSIDALYERDEHGAKLNRAQSAGYKSVDNLTEHSQVGGGRLQGFKSVGHLPSTTLSDSDDADMSRPKPYKNKVGNIIKKFNAESDGTRHSNVLLETEMDVSPRGTLEPDRFRNHNNNQPFSYTGSLPMATVQTVRRLSPTRDLPPRASPPRDSPPRDAPVYAQVNKKDARDAERNYRNARQEREYSAKIIITDDDHRPFQDPYDDHFRDAKNHYQEDDDAYESYQVPEDNIKRLLHEDIMPARMLSSEDLLEEYKEQSNNNINMSSVGVQTDALPKAPSRSRKTHKSSSPSPTRQHQSQQKQYQVKTQHIKNEQKHHQNYHYEREPDHYPSSKHHQRGGNIHNNLTSATLVRQVNHGFGRTDRSPSPPLRRPQTRQPRRNVVPLLSDTSDSEAEHRRRTVDPLARIRDQVMQREKLQEEEEEEEEARNGRIGIKESGVIPYRPEEMMPLTIDEVDALSLVMEDTGKKSLVVSNQSQSTSVTRTTNHRSRRSETVTERVHSQPHKDSLPRPQKPPREKNHAIREATPTRGHREQTPTRGHRETTPTRGHREPTPTRGHRETTPTRGHRETTPTRGHREGTPTRLPREATPTRGHRETTPTRAHREGTSSRPREQRKDPPTMERNRKNNLEKERAAKASKQKEEKKEKKKKRIKIKFFYDPRPQDEPDVDPLAKFTEFRGSSSEDRPSPRDERRPDDAKDEFRHERTQRDEYHRSEQKEVREDSRPRRGLPDVLEDTTSLRDRRGSREQLNRSREQLSKSREQLARSRERLDRSREHLDRSRERLDTTPRQVRHSSRDVRETKTREVSESQS</sequence>
<feature type="compositionally biased region" description="Basic and acidic residues" evidence="1">
    <location>
        <begin position="789"/>
        <end position="845"/>
    </location>
</feature>
<feature type="region of interest" description="Disordered" evidence="1">
    <location>
        <begin position="729"/>
        <end position="1070"/>
    </location>
</feature>
<feature type="region of interest" description="Disordered" evidence="1">
    <location>
        <begin position="138"/>
        <end position="229"/>
    </location>
</feature>
<protein>
    <submittedName>
        <fullName evidence="2">Uncharacterized protein</fullName>
    </submittedName>
</protein>